<feature type="transmembrane region" description="Helical" evidence="5">
    <location>
        <begin position="146"/>
        <end position="164"/>
    </location>
</feature>
<evidence type="ECO:0000256" key="2">
    <source>
        <dbReference type="ARBA" id="ARBA00022692"/>
    </source>
</evidence>
<evidence type="ECO:0000313" key="6">
    <source>
        <dbReference type="EMBL" id="AQS36680.1"/>
    </source>
</evidence>
<sequence length="182" mass="19878">MTESLSRQLNALGAIAISLVLAFAFYSQFAAGELPCPLCLLQRVGFVAVMFGLLCNVIYGPRTSHYGIMLFGALFGAAVALRQVALHVIPGTPFYGDPFLSYHFYTWAFITFSVIVLGTGVMLSFTSQYQEVKYQSLSKMPLLSKVAVGAVLLVTLMNVLSTFAECGPFECPADPVQYWLFS</sequence>
<organism evidence="7 8">
    <name type="scientific">Shewanella psychrophila</name>
    <dbReference type="NCBI Taxonomy" id="225848"/>
    <lineage>
        <taxon>Bacteria</taxon>
        <taxon>Pseudomonadati</taxon>
        <taxon>Pseudomonadota</taxon>
        <taxon>Gammaproteobacteria</taxon>
        <taxon>Alteromonadales</taxon>
        <taxon>Shewanellaceae</taxon>
        <taxon>Shewanella</taxon>
    </lineage>
</organism>
<dbReference type="STRING" id="225848.Sps_01514"/>
<dbReference type="OrthoDB" id="3711263at2"/>
<gene>
    <name evidence="6" type="ORF">Sps_01514</name>
    <name evidence="7" type="ORF">Sps_01742</name>
</gene>
<feature type="transmembrane region" description="Helical" evidence="5">
    <location>
        <begin position="9"/>
        <end position="28"/>
    </location>
</feature>
<dbReference type="InterPro" id="IPR003752">
    <property type="entry name" value="DiS_bond_form_DsbB/BdbC"/>
</dbReference>
<reference evidence="7 8" key="1">
    <citation type="submission" date="2016-03" db="EMBL/GenBank/DDBJ databases">
        <title>Complete genome sequence of Shewanella psychrophila WP2, a deep sea bacterium isolated from west Pacific sediment.</title>
        <authorList>
            <person name="Xu G."/>
            <person name="Jian H."/>
        </authorList>
    </citation>
    <scope>NUCLEOTIDE SEQUENCE [LARGE SCALE GENOMIC DNA]</scope>
    <source>
        <strain evidence="7 8">WP2</strain>
    </source>
</reference>
<accession>A0A1S6HN04</accession>
<feature type="transmembrane region" description="Helical" evidence="5">
    <location>
        <begin position="66"/>
        <end position="84"/>
    </location>
</feature>
<keyword evidence="4 5" id="KW-0472">Membrane</keyword>
<name>A0A1S6HN04_9GAMM</name>
<dbReference type="Proteomes" id="UP000189545">
    <property type="component" value="Chromosome"/>
</dbReference>
<keyword evidence="8" id="KW-1185">Reference proteome</keyword>
<evidence type="ECO:0000313" key="7">
    <source>
        <dbReference type="EMBL" id="AQS36906.1"/>
    </source>
</evidence>
<dbReference type="RefSeq" id="WP_077751958.1">
    <property type="nucleotide sequence ID" value="NZ_CP014782.1"/>
</dbReference>
<dbReference type="KEGG" id="spsw:Sps_01514"/>
<dbReference type="InterPro" id="IPR023380">
    <property type="entry name" value="DsbB-like_sf"/>
</dbReference>
<comment type="subcellular location">
    <subcellularLocation>
        <location evidence="1">Membrane</location>
        <topology evidence="1">Multi-pass membrane protein</topology>
    </subcellularLocation>
</comment>
<keyword evidence="3 5" id="KW-1133">Transmembrane helix</keyword>
<dbReference type="GO" id="GO:0016020">
    <property type="term" value="C:membrane"/>
    <property type="evidence" value="ECO:0007669"/>
    <property type="project" value="UniProtKB-SubCell"/>
</dbReference>
<feature type="transmembrane region" description="Helical" evidence="5">
    <location>
        <begin position="40"/>
        <end position="59"/>
    </location>
</feature>
<dbReference type="Pfam" id="PF02600">
    <property type="entry name" value="DsbB"/>
    <property type="match status" value="1"/>
</dbReference>
<dbReference type="AlphaFoldDB" id="A0A1S6HN04"/>
<dbReference type="GO" id="GO:0015035">
    <property type="term" value="F:protein-disulfide reductase activity"/>
    <property type="evidence" value="ECO:0007669"/>
    <property type="project" value="InterPro"/>
</dbReference>
<dbReference type="EMBL" id="CP014782">
    <property type="protein sequence ID" value="AQS36680.1"/>
    <property type="molecule type" value="Genomic_DNA"/>
</dbReference>
<evidence type="ECO:0000256" key="5">
    <source>
        <dbReference type="SAM" id="Phobius"/>
    </source>
</evidence>
<proteinExistence type="predicted"/>
<evidence type="ECO:0000256" key="4">
    <source>
        <dbReference type="ARBA" id="ARBA00023136"/>
    </source>
</evidence>
<protein>
    <submittedName>
        <fullName evidence="7">Disulfide bond formation protein DsbB</fullName>
    </submittedName>
</protein>
<dbReference type="GO" id="GO:0006457">
    <property type="term" value="P:protein folding"/>
    <property type="evidence" value="ECO:0007669"/>
    <property type="project" value="InterPro"/>
</dbReference>
<evidence type="ECO:0000313" key="8">
    <source>
        <dbReference type="Proteomes" id="UP000189545"/>
    </source>
</evidence>
<feature type="transmembrane region" description="Helical" evidence="5">
    <location>
        <begin position="104"/>
        <end position="125"/>
    </location>
</feature>
<evidence type="ECO:0000256" key="1">
    <source>
        <dbReference type="ARBA" id="ARBA00004141"/>
    </source>
</evidence>
<dbReference type="EMBL" id="CP014782">
    <property type="protein sequence ID" value="AQS36906.1"/>
    <property type="molecule type" value="Genomic_DNA"/>
</dbReference>
<keyword evidence="2 5" id="KW-0812">Transmembrane</keyword>
<evidence type="ECO:0000256" key="3">
    <source>
        <dbReference type="ARBA" id="ARBA00022989"/>
    </source>
</evidence>
<dbReference type="KEGG" id="spsw:Sps_01742"/>
<dbReference type="SUPFAM" id="SSF158442">
    <property type="entry name" value="DsbB-like"/>
    <property type="match status" value="1"/>
</dbReference>
<dbReference type="Gene3D" id="1.20.1550.10">
    <property type="entry name" value="DsbB-like"/>
    <property type="match status" value="1"/>
</dbReference>